<feature type="domain" description="PHD-type" evidence="6">
    <location>
        <begin position="262"/>
        <end position="316"/>
    </location>
</feature>
<feature type="domain" description="TFIIS central" evidence="7">
    <location>
        <begin position="691"/>
        <end position="809"/>
    </location>
</feature>
<dbReference type="GO" id="GO:0006351">
    <property type="term" value="P:DNA-templated transcription"/>
    <property type="evidence" value="ECO:0007669"/>
    <property type="project" value="InterPro"/>
</dbReference>
<feature type="compositionally biased region" description="Basic and acidic residues" evidence="5">
    <location>
        <begin position="200"/>
        <end position="212"/>
    </location>
</feature>
<dbReference type="GO" id="GO:0005634">
    <property type="term" value="C:nucleus"/>
    <property type="evidence" value="ECO:0007669"/>
    <property type="project" value="TreeGrafter"/>
</dbReference>
<feature type="compositionally biased region" description="Basic and acidic residues" evidence="5">
    <location>
        <begin position="114"/>
        <end position="130"/>
    </location>
</feature>
<feature type="compositionally biased region" description="Polar residues" evidence="5">
    <location>
        <begin position="1938"/>
        <end position="1949"/>
    </location>
</feature>
<dbReference type="GeneID" id="115806947"/>
<feature type="compositionally biased region" description="Basic and acidic residues" evidence="5">
    <location>
        <begin position="476"/>
        <end position="485"/>
    </location>
</feature>
<dbReference type="InterPro" id="IPR011011">
    <property type="entry name" value="Znf_FYVE_PHD"/>
</dbReference>
<evidence type="ECO:0000313" key="9">
    <source>
        <dbReference type="RefSeq" id="XP_030623663.1"/>
    </source>
</evidence>
<feature type="compositionally biased region" description="Basic and acidic residues" evidence="5">
    <location>
        <begin position="1599"/>
        <end position="1611"/>
    </location>
</feature>
<dbReference type="SMART" id="SM00510">
    <property type="entry name" value="TFS2M"/>
    <property type="match status" value="1"/>
</dbReference>
<dbReference type="SUPFAM" id="SSF57903">
    <property type="entry name" value="FYVE/PHD zinc finger"/>
    <property type="match status" value="1"/>
</dbReference>
<feature type="compositionally biased region" description="Basic and acidic residues" evidence="5">
    <location>
        <begin position="2032"/>
        <end position="2048"/>
    </location>
</feature>
<feature type="compositionally biased region" description="Low complexity" evidence="5">
    <location>
        <begin position="1040"/>
        <end position="1060"/>
    </location>
</feature>
<dbReference type="GO" id="GO:0008270">
    <property type="term" value="F:zinc ion binding"/>
    <property type="evidence" value="ECO:0007669"/>
    <property type="project" value="UniProtKB-KW"/>
</dbReference>
<name>A0A6J2UVD1_CHACN</name>
<dbReference type="InterPro" id="IPR036575">
    <property type="entry name" value="TFIIS_cen_dom_sf"/>
</dbReference>
<keyword evidence="1" id="KW-0479">Metal-binding</keyword>
<dbReference type="PROSITE" id="PS51321">
    <property type="entry name" value="TFIIS_CENTRAL"/>
    <property type="match status" value="1"/>
</dbReference>
<dbReference type="InParanoid" id="A0A6J2UVD1"/>
<organism evidence="8 9">
    <name type="scientific">Chanos chanos</name>
    <name type="common">Milkfish</name>
    <name type="synonym">Mugil chanos</name>
    <dbReference type="NCBI Taxonomy" id="29144"/>
    <lineage>
        <taxon>Eukaryota</taxon>
        <taxon>Metazoa</taxon>
        <taxon>Chordata</taxon>
        <taxon>Craniata</taxon>
        <taxon>Vertebrata</taxon>
        <taxon>Euteleostomi</taxon>
        <taxon>Actinopterygii</taxon>
        <taxon>Neopterygii</taxon>
        <taxon>Teleostei</taxon>
        <taxon>Ostariophysi</taxon>
        <taxon>Gonorynchiformes</taxon>
        <taxon>Chanidae</taxon>
        <taxon>Chanos</taxon>
    </lineage>
</organism>
<feature type="region of interest" description="Disordered" evidence="5">
    <location>
        <begin position="895"/>
        <end position="939"/>
    </location>
</feature>
<evidence type="ECO:0000259" key="6">
    <source>
        <dbReference type="PROSITE" id="PS50016"/>
    </source>
</evidence>
<sequence>MEECEENKQQNEESSDSVKAVSAVPTKTWGFRRTTIARREFMEEIGNLNIKDITPRRQTRGRGRGQGRGQASQAPVTSPSDTRRLRGRRSARAHLEATTLSQTPPDEETTSETSLDRDIVDVKGTLEKMELTASPQQPVTEEAPKVSADAVGKDDVSDRAEDSDDLTLKEVIQKVKNRHKHEESRSQTSPELQLDPNLDEVSKDTQEVKENAAPKQAKCRKKSAQTKQNTEEDMKKCKVDEESLVTEGTSVDSSSEACDPNALYCICRQKHNKRFMICCDRCHEWFHGDCVGITEARGRLLEENGEDYICPKCSPSQSPVQDLIEPVLLKFALKPLSDRLASASSEEDKPCENQGIKGKIRKASGLGNKKKIKIFHSVKLFVVFCLQRHHFFKLEREVKEEEDGSPLPLCIGLGCGKNALPDSVYCGHECILQHAAVAMQSLSEPKAKPDIQAKVTTNPAPQGWRKSLPGTLSQRKLTEPPIDKGEELEEDAVAEKQETDAAPVSSESEHKATAAPQMAAITSSVFYKSCMYLPGILIHSHIHSIVHQHFPEFFRYNQIFLAVKEREKVESSTDPNTLHSQCLPQSTTPSDGSTDDKIRPAPSVKKLISNPAAGRAKKTMPGSPRLSAARQQLMGSVQVSKSTKKDSPRSDAPAHLSHTISSSATEVRNLPVSPAPLPPTGSLETHPNIQIRQNIRRSLTEILLERVSNCENLEMPESEIGKLAQNIEKEIFNMYFTTDQKYKNKYRSLMFNLKDHKNKGLLSQVIKGEISPFKLSRLSQQELQSRELWDTSHSTEAPTSNSQPKPALREEHSQSVDTKESSLVSERELSKSDCPPRASDTSSTSEAKVPTNKAAQLKKSSSSVLDLLSSMLKDTTSEHRTHLFDLKCRICTGQISADEEPPPKKSKKAEQKESEEAATPQIVHTVEENPEPAPSESVSPLIIESPASPVAEHSSAEIASPEFAPVVIPGVSTMSVTGRDPRTMAYRPAPSSKVIPAASSTQTQMPPVKETISEAKPMQPLHPPLPPPPTIPKSILMKPSSSSVSRFTSSSGSSSRSLTSHVPADRETSQFLSKQDTVWKGFLNMQTVAKFVTKGYLISGSADYLKEDLPDTIHIGGRIMPQMVWDYVDRLKTSPTKELCMIRFHPATEEEEVAYVSLFSYFNSRRRFGVVSNICSHIKDLYLIPLSAKESIPSILLPFEGPGLEQNRPNLLIGLVICQKTKRPGALSQEVEEKRPKIEILQDPKIASLPTPPEVPKPDIRLYGSQSMELEIPSSTTPPGSPPHTGSPDSDNSLSSPSTLTGFMSVIKAPNSVRLDHGKISHPSSSSEAESPSTSTPLQTILTTLFGRKNQDPEATVNVSKPSSSTDSEPVASSTTHNDPIVQQYQHTLNEPMMETLELDYDRPYDPEEEYNPALRYGTLTPVRPPEDFEGKTLSAVEQIADSDDNRPYDPEEEYSSAGPAKASEINTAPLESAVNDDIAYDPEDESIFEEMKNNLAGNTKSSNSDYGISSTATLSEQQKMLEELNKQIEEQKRQLEQQEEALRLQKAAVGMSMAHFSVSDALMSPPRTPSLDNYQAFQFGREAEEKAIKTTDSSIIDQSRDPRQSRDAKKAILSISQNFVTESCEREKSDQTEKSSQSGSHNSSVQVAFQFESEIQSAKSKTIMDTKERDNASQGEPEQFHHRKQPPLGPPRIWRSDLSQGGDDKSECRGQRPPHPEMSQDSGPSQNIGPRWPCPGQFEGHSYPPDNCFERQNDSPQLRYDGPPPRFNESGPRGPPHGRFENRFPSPPHFDGPRGFTSQQCKKPGSHPPKQRGANNHVFFDTDSCSSQEGEIRPLREPSPPHLLRQNQPCQQDSSEEHRHPVERDLQGPHQFEEYKGQNMQRGQRGPHFGKHDKFEHGRGFVRGGGRGAFGFRGQQAPSPHFHGQRMPSPQHRGSFEDQNNPHSSGFHNQLGPPQHNRPRGPSPGQFQNKRGQLRPSFDGPNIRPLRHSGPLLPTPTQGPIQMLSPLGQGLDAHQECSWPQEKLPSTRWGSDSRENLKALKSGERLKNAGSEDPSSPVQGR</sequence>
<dbReference type="PANTHER" id="PTHR11477:SF13">
    <property type="entry name" value="DEATH-INDUCER OBLITERATOR 1"/>
    <property type="match status" value="1"/>
</dbReference>
<feature type="compositionally biased region" description="Basic and acidic residues" evidence="5">
    <location>
        <begin position="1663"/>
        <end position="1672"/>
    </location>
</feature>
<dbReference type="Gene3D" id="1.10.472.30">
    <property type="entry name" value="Transcription elongation factor S-II, central domain"/>
    <property type="match status" value="1"/>
</dbReference>
<feature type="compositionally biased region" description="Polar residues" evidence="5">
    <location>
        <begin position="791"/>
        <end position="804"/>
    </location>
</feature>
<feature type="compositionally biased region" description="Polar residues" evidence="5">
    <location>
        <begin position="1720"/>
        <end position="1729"/>
    </location>
</feature>
<dbReference type="Proteomes" id="UP000504632">
    <property type="component" value="Chromosome 3"/>
</dbReference>
<reference evidence="9" key="1">
    <citation type="submission" date="2025-08" db="UniProtKB">
        <authorList>
            <consortium name="RefSeq"/>
        </authorList>
    </citation>
    <scope>IDENTIFICATION</scope>
</reference>
<feature type="compositionally biased region" description="Basic and acidic residues" evidence="5">
    <location>
        <begin position="1891"/>
        <end position="1900"/>
    </location>
</feature>
<feature type="region of interest" description="Disordered" evidence="5">
    <location>
        <begin position="446"/>
        <end position="515"/>
    </location>
</feature>
<evidence type="ECO:0000259" key="7">
    <source>
        <dbReference type="PROSITE" id="PS51321"/>
    </source>
</evidence>
<dbReference type="SUPFAM" id="SSF46942">
    <property type="entry name" value="Elongation factor TFIIS domain 2"/>
    <property type="match status" value="1"/>
</dbReference>
<dbReference type="Gene3D" id="3.30.40.10">
    <property type="entry name" value="Zinc/RING finger domain, C3HC4 (zinc finger)"/>
    <property type="match status" value="1"/>
</dbReference>
<feature type="region of interest" description="Disordered" evidence="5">
    <location>
        <begin position="1"/>
        <end position="236"/>
    </location>
</feature>
<feature type="compositionally biased region" description="Basic and acidic residues" evidence="5">
    <location>
        <begin position="151"/>
        <end position="173"/>
    </location>
</feature>
<dbReference type="Pfam" id="PF07500">
    <property type="entry name" value="TFIIS_M"/>
    <property type="match status" value="1"/>
</dbReference>
<keyword evidence="8" id="KW-1185">Reference proteome</keyword>
<feature type="compositionally biased region" description="Low complexity" evidence="5">
    <location>
        <begin position="1321"/>
        <end position="1337"/>
    </location>
</feature>
<feature type="compositionally biased region" description="Polar residues" evidence="5">
    <location>
        <begin position="71"/>
        <end position="80"/>
    </location>
</feature>
<feature type="compositionally biased region" description="Basic and acidic residues" evidence="5">
    <location>
        <begin position="1856"/>
        <end position="1877"/>
    </location>
</feature>
<dbReference type="OrthoDB" id="1884872at2759"/>
<dbReference type="PROSITE" id="PS01359">
    <property type="entry name" value="ZF_PHD_1"/>
    <property type="match status" value="1"/>
</dbReference>
<gene>
    <name evidence="9" type="primary">LOC115806947</name>
</gene>
<dbReference type="Pfam" id="PF00628">
    <property type="entry name" value="PHD"/>
    <property type="match status" value="1"/>
</dbReference>
<feature type="compositionally biased region" description="Polar residues" evidence="5">
    <location>
        <begin position="572"/>
        <end position="592"/>
    </location>
</feature>
<dbReference type="PANTHER" id="PTHR11477">
    <property type="entry name" value="TRANSCRIPTION FACTOR S-II ZINC FINGER DOMAIN-CONTAINING PROTEIN"/>
    <property type="match status" value="1"/>
</dbReference>
<proteinExistence type="predicted"/>
<evidence type="ECO:0000256" key="1">
    <source>
        <dbReference type="ARBA" id="ARBA00022723"/>
    </source>
</evidence>
<evidence type="ECO:0000256" key="3">
    <source>
        <dbReference type="ARBA" id="ARBA00022833"/>
    </source>
</evidence>
<dbReference type="InterPro" id="IPR003618">
    <property type="entry name" value="TFIIS_cen_dom"/>
</dbReference>
<feature type="region of interest" description="Disordered" evidence="5">
    <location>
        <begin position="1226"/>
        <end position="1300"/>
    </location>
</feature>
<feature type="compositionally biased region" description="Low complexity" evidence="5">
    <location>
        <begin position="1636"/>
        <end position="1645"/>
    </location>
</feature>
<keyword evidence="3" id="KW-0862">Zinc</keyword>
<evidence type="ECO:0000256" key="4">
    <source>
        <dbReference type="PROSITE-ProRule" id="PRU00146"/>
    </source>
</evidence>
<feature type="region of interest" description="Disordered" evidence="5">
    <location>
        <begin position="1315"/>
        <end position="1380"/>
    </location>
</feature>
<protein>
    <submittedName>
        <fullName evidence="9">Death-inducer obliterator 1</fullName>
    </submittedName>
</protein>
<dbReference type="InterPro" id="IPR019786">
    <property type="entry name" value="Zinc_finger_PHD-type_CS"/>
</dbReference>
<feature type="region of interest" description="Disordered" evidence="5">
    <location>
        <begin position="786"/>
        <end position="862"/>
    </location>
</feature>
<feature type="compositionally biased region" description="Polar residues" evidence="5">
    <location>
        <begin position="629"/>
        <end position="641"/>
    </location>
</feature>
<dbReference type="InterPro" id="IPR033082">
    <property type="entry name" value="DIDO1_PHD"/>
</dbReference>
<feature type="compositionally biased region" description="Basic and acidic residues" evidence="5">
    <location>
        <begin position="807"/>
        <end position="831"/>
    </location>
</feature>
<feature type="region of interest" description="Disordered" evidence="5">
    <location>
        <begin position="1037"/>
        <end position="1067"/>
    </location>
</feature>
<keyword evidence="2 4" id="KW-0863">Zinc-finger</keyword>
<dbReference type="Pfam" id="PF07744">
    <property type="entry name" value="SPOC"/>
    <property type="match status" value="1"/>
</dbReference>
<dbReference type="CDD" id="cd15639">
    <property type="entry name" value="PHD_DIDO1_like"/>
    <property type="match status" value="1"/>
</dbReference>
<feature type="region of interest" description="Disordered" evidence="5">
    <location>
        <begin position="1403"/>
        <end position="1476"/>
    </location>
</feature>
<dbReference type="RefSeq" id="XP_030623663.1">
    <property type="nucleotide sequence ID" value="XM_030767803.1"/>
</dbReference>
<feature type="compositionally biased region" description="Basic and acidic residues" evidence="5">
    <location>
        <begin position="1624"/>
        <end position="1634"/>
    </location>
</feature>
<feature type="compositionally biased region" description="Polar residues" evidence="5">
    <location>
        <begin position="1496"/>
        <end position="1515"/>
    </location>
</feature>
<evidence type="ECO:0000256" key="2">
    <source>
        <dbReference type="ARBA" id="ARBA00022771"/>
    </source>
</evidence>
<dbReference type="InterPro" id="IPR012921">
    <property type="entry name" value="SPOC_C"/>
</dbReference>
<feature type="compositionally biased region" description="Basic and acidic residues" evidence="5">
    <location>
        <begin position="1231"/>
        <end position="1242"/>
    </location>
</feature>
<evidence type="ECO:0000256" key="5">
    <source>
        <dbReference type="SAM" id="MobiDB-lite"/>
    </source>
</evidence>
<feature type="region of interest" description="Disordered" evidence="5">
    <location>
        <begin position="1586"/>
        <end position="2062"/>
    </location>
</feature>
<feature type="region of interest" description="Disordered" evidence="5">
    <location>
        <begin position="1494"/>
        <end position="1515"/>
    </location>
</feature>
<feature type="compositionally biased region" description="Gly residues" evidence="5">
    <location>
        <begin position="1902"/>
        <end position="1912"/>
    </location>
</feature>
<dbReference type="SMART" id="SM00249">
    <property type="entry name" value="PHD"/>
    <property type="match status" value="1"/>
</dbReference>
<dbReference type="InterPro" id="IPR001965">
    <property type="entry name" value="Znf_PHD"/>
</dbReference>
<dbReference type="PROSITE" id="PS50016">
    <property type="entry name" value="ZF_PHD_2"/>
    <property type="match status" value="1"/>
</dbReference>
<feature type="compositionally biased region" description="Basic and acidic residues" evidence="5">
    <location>
        <begin position="1"/>
        <end position="11"/>
    </location>
</feature>
<accession>A0A6J2UVD1</accession>
<feature type="region of interest" description="Disordered" evidence="5">
    <location>
        <begin position="571"/>
        <end position="687"/>
    </location>
</feature>
<feature type="compositionally biased region" description="Polar residues" evidence="5">
    <location>
        <begin position="1357"/>
        <end position="1380"/>
    </location>
</feature>
<feature type="compositionally biased region" description="Low complexity" evidence="5">
    <location>
        <begin position="1273"/>
        <end position="1300"/>
    </location>
</feature>
<dbReference type="InterPro" id="IPR013083">
    <property type="entry name" value="Znf_RING/FYVE/PHD"/>
</dbReference>
<dbReference type="GO" id="GO:0097190">
    <property type="term" value="P:apoptotic signaling pathway"/>
    <property type="evidence" value="ECO:0007669"/>
    <property type="project" value="InterPro"/>
</dbReference>
<dbReference type="InterPro" id="IPR019787">
    <property type="entry name" value="Znf_PHD-finger"/>
</dbReference>
<evidence type="ECO:0000313" key="8">
    <source>
        <dbReference type="Proteomes" id="UP000504632"/>
    </source>
</evidence>